<proteinExistence type="predicted"/>
<dbReference type="Proteomes" id="UP000256708">
    <property type="component" value="Unassembled WGS sequence"/>
</dbReference>
<dbReference type="OrthoDB" id="7433208at2"/>
<evidence type="ECO:0000259" key="2">
    <source>
        <dbReference type="PROSITE" id="PS50175"/>
    </source>
</evidence>
<keyword evidence="1" id="KW-0378">Hydrolase</keyword>
<dbReference type="GO" id="GO:0004190">
    <property type="term" value="F:aspartic-type endopeptidase activity"/>
    <property type="evidence" value="ECO:0007669"/>
    <property type="project" value="InterPro"/>
</dbReference>
<evidence type="ECO:0000313" key="4">
    <source>
        <dbReference type="Proteomes" id="UP000256708"/>
    </source>
</evidence>
<protein>
    <submittedName>
        <fullName evidence="3">Acid protease</fullName>
    </submittedName>
</protein>
<dbReference type="CDD" id="cd05483">
    <property type="entry name" value="retropepsin_like_bacteria"/>
    <property type="match status" value="1"/>
</dbReference>
<comment type="caution">
    <text evidence="3">The sequence shown here is derived from an EMBL/GenBank/DDBJ whole genome shotgun (WGS) entry which is preliminary data.</text>
</comment>
<dbReference type="InterPro" id="IPR021109">
    <property type="entry name" value="Peptidase_aspartic_dom_sf"/>
</dbReference>
<name>A0A3D8LB01_9BACT</name>
<reference evidence="4" key="1">
    <citation type="submission" date="2018-08" db="EMBL/GenBank/DDBJ databases">
        <authorList>
            <person name="Liu Z.-W."/>
            <person name="Du Z.-J."/>
        </authorList>
    </citation>
    <scope>NUCLEOTIDE SEQUENCE [LARGE SCALE GENOMIC DNA]</scope>
    <source>
        <strain evidence="4">H4X</strain>
    </source>
</reference>
<dbReference type="SUPFAM" id="SSF50630">
    <property type="entry name" value="Acid proteases"/>
    <property type="match status" value="1"/>
</dbReference>
<gene>
    <name evidence="3" type="ORF">DXT99_13860</name>
</gene>
<dbReference type="PROSITE" id="PS51257">
    <property type="entry name" value="PROKAR_LIPOPROTEIN"/>
    <property type="match status" value="1"/>
</dbReference>
<accession>A0A3D8LB01</accession>
<dbReference type="EMBL" id="QRGR01000014">
    <property type="protein sequence ID" value="RDV14486.1"/>
    <property type="molecule type" value="Genomic_DNA"/>
</dbReference>
<evidence type="ECO:0000313" key="3">
    <source>
        <dbReference type="EMBL" id="RDV14486.1"/>
    </source>
</evidence>
<dbReference type="AlphaFoldDB" id="A0A3D8LB01"/>
<organism evidence="3 4">
    <name type="scientific">Pontibacter diazotrophicus</name>
    <dbReference type="NCBI Taxonomy" id="1400979"/>
    <lineage>
        <taxon>Bacteria</taxon>
        <taxon>Pseudomonadati</taxon>
        <taxon>Bacteroidota</taxon>
        <taxon>Cytophagia</taxon>
        <taxon>Cytophagales</taxon>
        <taxon>Hymenobacteraceae</taxon>
        <taxon>Pontibacter</taxon>
    </lineage>
</organism>
<dbReference type="InterPro" id="IPR034122">
    <property type="entry name" value="Retropepsin-like_bacterial"/>
</dbReference>
<dbReference type="InterPro" id="IPR001995">
    <property type="entry name" value="Peptidase_A2_cat"/>
</dbReference>
<dbReference type="PROSITE" id="PS50175">
    <property type="entry name" value="ASP_PROT_RETROV"/>
    <property type="match status" value="1"/>
</dbReference>
<dbReference type="GO" id="GO:0006508">
    <property type="term" value="P:proteolysis"/>
    <property type="evidence" value="ECO:0007669"/>
    <property type="project" value="UniProtKB-KW"/>
</dbReference>
<dbReference type="RefSeq" id="WP_115566166.1">
    <property type="nucleotide sequence ID" value="NZ_QRGR01000014.1"/>
</dbReference>
<evidence type="ECO:0000256" key="1">
    <source>
        <dbReference type="ARBA" id="ARBA00022801"/>
    </source>
</evidence>
<sequence>MSKVFCYLITALTAIVAACDAPQPTTSVAAEAPTERSDKAETSVTADMSLDELLTEHQEYERIQLKRMPSGHLQMQVSLNGVSGNFILDTGAGATILEEKKKSAFHLTSRKSNKVVTGTGGGAMGMQLSVGNKMKIGELEIKNSPIYLVSLDHVNKVFMDMKLEEVDGIIGADILSAKRGVIDYTNLVLYLRK</sequence>
<dbReference type="Pfam" id="PF13650">
    <property type="entry name" value="Asp_protease_2"/>
    <property type="match status" value="1"/>
</dbReference>
<keyword evidence="3" id="KW-0645">Protease</keyword>
<dbReference type="Gene3D" id="2.40.70.10">
    <property type="entry name" value="Acid Proteases"/>
    <property type="match status" value="1"/>
</dbReference>
<feature type="domain" description="Peptidase A2" evidence="2">
    <location>
        <begin position="84"/>
        <end position="121"/>
    </location>
</feature>
<keyword evidence="4" id="KW-1185">Reference proteome</keyword>